<comment type="caution">
    <text evidence="1">The sequence shown here is derived from an EMBL/GenBank/DDBJ whole genome shotgun (WGS) entry which is preliminary data.</text>
</comment>
<reference evidence="1" key="1">
    <citation type="submission" date="2021-03" db="EMBL/GenBank/DDBJ databases">
        <authorList>
            <person name="Wang G."/>
        </authorList>
    </citation>
    <scope>NUCLEOTIDE SEQUENCE</scope>
    <source>
        <strain evidence="1">KCTC 12899</strain>
    </source>
</reference>
<proteinExistence type="predicted"/>
<gene>
    <name evidence="1" type="ORF">J3U88_17835</name>
</gene>
<organism evidence="1 2">
    <name type="scientific">Acanthopleuribacter pedis</name>
    <dbReference type="NCBI Taxonomy" id="442870"/>
    <lineage>
        <taxon>Bacteria</taxon>
        <taxon>Pseudomonadati</taxon>
        <taxon>Acidobacteriota</taxon>
        <taxon>Holophagae</taxon>
        <taxon>Acanthopleuribacterales</taxon>
        <taxon>Acanthopleuribacteraceae</taxon>
        <taxon>Acanthopleuribacter</taxon>
    </lineage>
</organism>
<dbReference type="EMBL" id="JAFREP010000016">
    <property type="protein sequence ID" value="MBO1320341.1"/>
    <property type="molecule type" value="Genomic_DNA"/>
</dbReference>
<evidence type="ECO:0000313" key="1">
    <source>
        <dbReference type="EMBL" id="MBO1320341.1"/>
    </source>
</evidence>
<keyword evidence="2" id="KW-1185">Reference proteome</keyword>
<dbReference type="AlphaFoldDB" id="A0A8J7Q8D2"/>
<evidence type="ECO:0000313" key="2">
    <source>
        <dbReference type="Proteomes" id="UP000664417"/>
    </source>
</evidence>
<dbReference type="RefSeq" id="WP_207860295.1">
    <property type="nucleotide sequence ID" value="NZ_JAFREP010000016.1"/>
</dbReference>
<dbReference type="Proteomes" id="UP000664417">
    <property type="component" value="Unassembled WGS sequence"/>
</dbReference>
<protein>
    <submittedName>
        <fullName evidence="1">Uncharacterized protein</fullName>
    </submittedName>
</protein>
<accession>A0A8J7Q8D2</accession>
<name>A0A8J7Q8D2_9BACT</name>
<sequence length="139" mass="15702">MDEETWLVNQNHEIFSFIGDSLEKAFTHLDQDDNYLVVQAFEAVGAACKVEDQVFFSNWADIQKDHEEMTPDVFRDKIKEMAQTPYQQRFSGPNGELLAEHDAVVPLIHKPAVLQTRAEAAATAKEAAERKPTRRAVAS</sequence>